<keyword evidence="1" id="KW-0732">Signal</keyword>
<feature type="domain" description="BPP" evidence="2">
    <location>
        <begin position="18"/>
        <end position="322"/>
    </location>
</feature>
<evidence type="ECO:0000313" key="3">
    <source>
        <dbReference type="EMBL" id="MBB5704878.1"/>
    </source>
</evidence>
<accession>A0A7W9ENS7</accession>
<name>A0A7W9ENS7_9SPHN</name>
<keyword evidence="3" id="KW-0378">Hydrolase</keyword>
<dbReference type="AlphaFoldDB" id="A0A7W9ENS7"/>
<keyword evidence="4" id="KW-1185">Reference proteome</keyword>
<evidence type="ECO:0000259" key="2">
    <source>
        <dbReference type="PROSITE" id="PS51662"/>
    </source>
</evidence>
<feature type="signal peptide" evidence="1">
    <location>
        <begin position="1"/>
        <end position="21"/>
    </location>
</feature>
<organism evidence="3 4">
    <name type="scientific">Sphingopyxis panaciterrulae</name>
    <dbReference type="NCBI Taxonomy" id="462372"/>
    <lineage>
        <taxon>Bacteria</taxon>
        <taxon>Pseudomonadati</taxon>
        <taxon>Pseudomonadota</taxon>
        <taxon>Alphaproteobacteria</taxon>
        <taxon>Sphingomonadales</taxon>
        <taxon>Sphingomonadaceae</taxon>
        <taxon>Sphingopyxis</taxon>
    </lineage>
</organism>
<dbReference type="SUPFAM" id="SSF50956">
    <property type="entry name" value="Thermostable phytase (3-phytase)"/>
    <property type="match status" value="2"/>
</dbReference>
<sequence>MKTNMFAIAAALAVVPGALEAKDVAPVAAVSAETQATAGSGADGAVVVADPTDPARSLILAGAESAGIDVFDLSGHRIATHKVGDITALDLRADAAPGGGALLAALDGKANAPKLFRIGSGGVPAPLGLAGIAPEMTVAGLCFSRSHRDGTLYLFLLGDKGEVEQWGLATDAAGAMRGRIARRWSLGSEAGYCAADDRGSVYIAQEAVGAWRFAAEPEAEIVPEIVDIVRLGHIEEEAKGIGIAADGRLLVSDAKADRLNLYDPADDFAYLGSVALAKGDDRVEDAGSVTIAGPLVVVADDDNAPERPNFKIASWPAILAAAGLAERPPVPTPETMPLARASVETVPVETGGDAADDPAIWIDPADPARSVVIGTQKKSGLYVYGLDGQMIQYLPDGRMNNVDLRDGFRLGGRDVTLVAASNRTTKGISIYTLDPATRRLTDVADGLQATGFDDPYGLCLYRSGRSNRTYAFVNQGDGQMRQWELVATQAGKVRVKLVRELPFESQVEGCVADDETGMLYVGEEDVGVWREGAEPRGGPARSMLAAVADNPALKDDIEGMAIYKQDDGKGYLVVSSQGNDSYALFRREGDNAYVGSFRIGADIAAGIDGVSETDGLDVTSRAAGPGFPRGLMVVQDGRNVSPPENQNFKLVPWERIAEALGLEAPAD</sequence>
<comment type="caution">
    <text evidence="3">The sequence shown here is derived from an EMBL/GenBank/DDBJ whole genome shotgun (WGS) entry which is preliminary data.</text>
</comment>
<dbReference type="Proteomes" id="UP000537161">
    <property type="component" value="Unassembled WGS sequence"/>
</dbReference>
<gene>
    <name evidence="3" type="ORF">FHR21_000203</name>
</gene>
<dbReference type="Gene3D" id="2.120.10.30">
    <property type="entry name" value="TolB, C-terminal domain"/>
    <property type="match status" value="2"/>
</dbReference>
<feature type="chain" id="PRO_5030668087" evidence="1">
    <location>
        <begin position="22"/>
        <end position="667"/>
    </location>
</feature>
<reference evidence="3 4" key="1">
    <citation type="submission" date="2020-08" db="EMBL/GenBank/DDBJ databases">
        <title>Genomic Encyclopedia of Type Strains, Phase IV (KMG-IV): sequencing the most valuable type-strain genomes for metagenomic binning, comparative biology and taxonomic classification.</title>
        <authorList>
            <person name="Goeker M."/>
        </authorList>
    </citation>
    <scope>NUCLEOTIDE SEQUENCE [LARGE SCALE GENOMIC DNA]</scope>
    <source>
        <strain evidence="3 4">DSM 27163</strain>
    </source>
</reference>
<dbReference type="Pfam" id="PF02333">
    <property type="entry name" value="Phytase"/>
    <property type="match status" value="2"/>
</dbReference>
<dbReference type="RefSeq" id="WP_221234949.1">
    <property type="nucleotide sequence ID" value="NZ_JACIJH010000001.1"/>
</dbReference>
<evidence type="ECO:0000313" key="4">
    <source>
        <dbReference type="Proteomes" id="UP000537161"/>
    </source>
</evidence>
<feature type="domain" description="BPP" evidence="2">
    <location>
        <begin position="329"/>
        <end position="660"/>
    </location>
</feature>
<dbReference type="EC" id="3.1.3.8" evidence="3"/>
<protein>
    <submittedName>
        <fullName evidence="3">3-phytase</fullName>
        <ecNumber evidence="3">3.1.3.8</ecNumber>
    </submittedName>
</protein>
<proteinExistence type="predicted"/>
<dbReference type="GO" id="GO:0016158">
    <property type="term" value="F:inositol hexakisphosphate 3-phosphatase activity"/>
    <property type="evidence" value="ECO:0007669"/>
    <property type="project" value="UniProtKB-EC"/>
</dbReference>
<evidence type="ECO:0000256" key="1">
    <source>
        <dbReference type="SAM" id="SignalP"/>
    </source>
</evidence>
<dbReference type="InterPro" id="IPR003431">
    <property type="entry name" value="B-propeller_Phytase"/>
</dbReference>
<dbReference type="PROSITE" id="PS51662">
    <property type="entry name" value="BP_PHYTASE"/>
    <property type="match status" value="2"/>
</dbReference>
<dbReference type="InterPro" id="IPR011042">
    <property type="entry name" value="6-blade_b-propeller_TolB-like"/>
</dbReference>
<dbReference type="EMBL" id="JACIJH010000001">
    <property type="protein sequence ID" value="MBB5704878.1"/>
    <property type="molecule type" value="Genomic_DNA"/>
</dbReference>